<organism evidence="1 2">
    <name type="scientific">Thelohanellus kitauei</name>
    <name type="common">Myxosporean</name>
    <dbReference type="NCBI Taxonomy" id="669202"/>
    <lineage>
        <taxon>Eukaryota</taxon>
        <taxon>Metazoa</taxon>
        <taxon>Cnidaria</taxon>
        <taxon>Myxozoa</taxon>
        <taxon>Myxosporea</taxon>
        <taxon>Bivalvulida</taxon>
        <taxon>Platysporina</taxon>
        <taxon>Myxobolidae</taxon>
        <taxon>Thelohanellus</taxon>
    </lineage>
</organism>
<comment type="caution">
    <text evidence="1">The sequence shown here is derived from an EMBL/GenBank/DDBJ whole genome shotgun (WGS) entry which is preliminary data.</text>
</comment>
<sequence length="131" mass="15649">MKKYVKKLDHLNKTKFWHETHHSHLVKIKNKTTFEISYTGENKFIVTIFYDNLGHNNLSQRIQEHTTLNKFHFIINDRHSIKTIILNDEFIMFTAYFSFSKGGPNVIGDEIGLTNTKTRFHIKRFDFRDES</sequence>
<accession>A0A0C2ML79</accession>
<name>A0A0C2ML79_THEKT</name>
<reference evidence="1 2" key="1">
    <citation type="journal article" date="2014" name="Genome Biol. Evol.">
        <title>The genome of the myxosporean Thelohanellus kitauei shows adaptations to nutrient acquisition within its fish host.</title>
        <authorList>
            <person name="Yang Y."/>
            <person name="Xiong J."/>
            <person name="Zhou Z."/>
            <person name="Huo F."/>
            <person name="Miao W."/>
            <person name="Ran C."/>
            <person name="Liu Y."/>
            <person name="Zhang J."/>
            <person name="Feng J."/>
            <person name="Wang M."/>
            <person name="Wang M."/>
            <person name="Wang L."/>
            <person name="Yao B."/>
        </authorList>
    </citation>
    <scope>NUCLEOTIDE SEQUENCE [LARGE SCALE GENOMIC DNA]</scope>
    <source>
        <strain evidence="1">Wuqing</strain>
    </source>
</reference>
<evidence type="ECO:0000313" key="1">
    <source>
        <dbReference type="EMBL" id="KII62381.1"/>
    </source>
</evidence>
<proteinExistence type="predicted"/>
<evidence type="ECO:0000313" key="2">
    <source>
        <dbReference type="Proteomes" id="UP000031668"/>
    </source>
</evidence>
<keyword evidence="2" id="KW-1185">Reference proteome</keyword>
<protein>
    <submittedName>
        <fullName evidence="1">Uncharacterized protein</fullName>
    </submittedName>
</protein>
<gene>
    <name evidence="1" type="ORF">RF11_02501</name>
</gene>
<dbReference type="EMBL" id="JWZT01004999">
    <property type="protein sequence ID" value="KII62381.1"/>
    <property type="molecule type" value="Genomic_DNA"/>
</dbReference>
<dbReference type="Proteomes" id="UP000031668">
    <property type="component" value="Unassembled WGS sequence"/>
</dbReference>
<dbReference type="AlphaFoldDB" id="A0A0C2ML79"/>